<name>A0A7R8H585_LEPSM</name>
<accession>A0A7R8H585</accession>
<protein>
    <submittedName>
        <fullName evidence="1">(salmon louse) hypothetical protein</fullName>
    </submittedName>
</protein>
<dbReference type="EMBL" id="HG994581">
    <property type="protein sequence ID" value="CAF2872136.1"/>
    <property type="molecule type" value="Genomic_DNA"/>
</dbReference>
<keyword evidence="2" id="KW-1185">Reference proteome</keyword>
<organism evidence="1 2">
    <name type="scientific">Lepeophtheirus salmonis</name>
    <name type="common">Salmon louse</name>
    <name type="synonym">Caligus salmonis</name>
    <dbReference type="NCBI Taxonomy" id="72036"/>
    <lineage>
        <taxon>Eukaryota</taxon>
        <taxon>Metazoa</taxon>
        <taxon>Ecdysozoa</taxon>
        <taxon>Arthropoda</taxon>
        <taxon>Crustacea</taxon>
        <taxon>Multicrustacea</taxon>
        <taxon>Hexanauplia</taxon>
        <taxon>Copepoda</taxon>
        <taxon>Siphonostomatoida</taxon>
        <taxon>Caligidae</taxon>
        <taxon>Lepeophtheirus</taxon>
    </lineage>
</organism>
<dbReference type="AlphaFoldDB" id="A0A7R8H585"/>
<evidence type="ECO:0000313" key="2">
    <source>
        <dbReference type="Proteomes" id="UP000675881"/>
    </source>
</evidence>
<proteinExistence type="predicted"/>
<sequence length="208" mass="22998">MSRHTPLRKLDETELVDGFNNPQSLFASAVAVQMENEEITDAIILQECNFGHNVFKEKATVISAKNVQYFRAISVLSLGMVGSRTKEVCPPLVTIMSGFISTPSTSKIGSEITLAPCLLNLSEVLEYLDEPDEYDIEHGRDSNIFIQPPITTNNSNSHIDSGDEDDPNINNLGSNQLLAHASLLVKDYKGAIYDDLGVDVNEWLKRDI</sequence>
<reference evidence="1" key="1">
    <citation type="submission" date="2021-02" db="EMBL/GenBank/DDBJ databases">
        <authorList>
            <person name="Bekaert M."/>
        </authorList>
    </citation>
    <scope>NUCLEOTIDE SEQUENCE</scope>
    <source>
        <strain evidence="1">IoA-00</strain>
    </source>
</reference>
<gene>
    <name evidence="1" type="ORF">LSAA_6625</name>
</gene>
<dbReference type="Proteomes" id="UP000675881">
    <property type="component" value="Chromosome 2"/>
</dbReference>
<evidence type="ECO:0000313" key="1">
    <source>
        <dbReference type="EMBL" id="CAF2872136.1"/>
    </source>
</evidence>